<comment type="caution">
    <text evidence="3">The sequence shown here is derived from an EMBL/GenBank/DDBJ whole genome shotgun (WGS) entry which is preliminary data.</text>
</comment>
<protein>
    <submittedName>
        <fullName evidence="3">Efflux RND transporter periplasmic adaptor subunit</fullName>
    </submittedName>
</protein>
<dbReference type="EMBL" id="JARWAM010000017">
    <property type="protein sequence ID" value="MDR5907396.1"/>
    <property type="molecule type" value="Genomic_DNA"/>
</dbReference>
<dbReference type="InterPro" id="IPR029016">
    <property type="entry name" value="GAF-like_dom_sf"/>
</dbReference>
<reference evidence="3 4" key="1">
    <citation type="submission" date="2023-04" db="EMBL/GenBank/DDBJ databases">
        <title>A long-awaited taxogenomic arrangement of the family Halomonadaceae.</title>
        <authorList>
            <person name="De La Haba R."/>
            <person name="Chuvochina M."/>
            <person name="Wittouck S."/>
            <person name="Arahal D.R."/>
            <person name="Sanchez-Porro C."/>
            <person name="Hugenholtz P."/>
            <person name="Ventosa A."/>
        </authorList>
    </citation>
    <scope>NUCLEOTIDE SEQUENCE [LARGE SCALE GENOMIC DNA]</scope>
    <source>
        <strain evidence="3 4">DSM 26770</strain>
    </source>
</reference>
<organism evidence="3 4">
    <name type="scientific">Franzmannia qiaohouensis</name>
    <dbReference type="NCBI Taxonomy" id="1329370"/>
    <lineage>
        <taxon>Bacteria</taxon>
        <taxon>Pseudomonadati</taxon>
        <taxon>Pseudomonadota</taxon>
        <taxon>Gammaproteobacteria</taxon>
        <taxon>Oceanospirillales</taxon>
        <taxon>Halomonadaceae</taxon>
        <taxon>Franzmannia</taxon>
    </lineage>
</organism>
<gene>
    <name evidence="3" type="ORF">QC821_19120</name>
</gene>
<sequence length="634" mass="68956">MQLADNSSLAIRAWQDNAQGAQAWLTRHCQGAPSPQGVTLSEGVVLWQHERQWLPVALWPTQADGADLLALADDVRHSGRGMVIQLDDRHIGLGYPVRDVGQEGDDAASEEPLGSLLGAVALRVALPKGQEASQEALQPALVALMSRLEDGVAVLERDALARHHQGTQRAQRELAGHLELLAAVLAERRFTNAGMQLVTRLAASLGAERVTLGWRRGTSTRAVQVSHSAQFNRKMNRIRATEAAMDEALDQRASVMWPDQEGHQAELGHGSVVSRAHAALLDMTGGDAVLSLPCLDGEKPRGAITIERERGFSYDEIIALESLMALCTRALEEKRLNDRALPIKLAVACGDQLAKVVGPGHLGIKLALLLLAGGVAFGSLATGTDSVAADATLESREQRVVAAPYRGYIDQTLVRPGDRVEAGQTLALMDTRELLLERLQWQSELAQFAGQEQEMRAMGDRAALNVIAAQRDQADARLALVESRLARATLIAPFDGVLVSGDLTQRLGGSVEPGEELYRLSPLDGFRIELEVPEARIDDIAVGQRAELVLAAMTDTRLPMTIERLTPQTRSSEGSSRFVVEAQLDEDALGDVRESLRPGMQGVGRIDVGERRKLAIWTQELVDWLRLSAWRWWG</sequence>
<dbReference type="SUPFAM" id="SSF111369">
    <property type="entry name" value="HlyD-like secretion proteins"/>
    <property type="match status" value="1"/>
</dbReference>
<evidence type="ECO:0000313" key="3">
    <source>
        <dbReference type="EMBL" id="MDR5907396.1"/>
    </source>
</evidence>
<proteinExistence type="predicted"/>
<dbReference type="Gene3D" id="3.30.450.40">
    <property type="match status" value="1"/>
</dbReference>
<dbReference type="SUPFAM" id="SSF55781">
    <property type="entry name" value="GAF domain-like"/>
    <property type="match status" value="1"/>
</dbReference>
<dbReference type="Proteomes" id="UP001251374">
    <property type="component" value="Unassembled WGS sequence"/>
</dbReference>
<dbReference type="PANTHER" id="PTHR32347:SF23">
    <property type="entry name" value="BLL5650 PROTEIN"/>
    <property type="match status" value="1"/>
</dbReference>
<evidence type="ECO:0000256" key="1">
    <source>
        <dbReference type="ARBA" id="ARBA00004196"/>
    </source>
</evidence>
<comment type="subcellular location">
    <subcellularLocation>
        <location evidence="1">Cell envelope</location>
    </subcellularLocation>
</comment>
<dbReference type="RefSeq" id="WP_309724718.1">
    <property type="nucleotide sequence ID" value="NZ_JARWAM010000017.1"/>
</dbReference>
<dbReference type="PANTHER" id="PTHR32347">
    <property type="entry name" value="EFFLUX SYSTEM COMPONENT YKNX-RELATED"/>
    <property type="match status" value="1"/>
</dbReference>
<dbReference type="InterPro" id="IPR050465">
    <property type="entry name" value="UPF0194_transport"/>
</dbReference>
<dbReference type="Gene3D" id="2.40.50.100">
    <property type="match status" value="1"/>
</dbReference>
<keyword evidence="2" id="KW-0175">Coiled coil</keyword>
<evidence type="ECO:0000313" key="4">
    <source>
        <dbReference type="Proteomes" id="UP001251374"/>
    </source>
</evidence>
<keyword evidence="4" id="KW-1185">Reference proteome</keyword>
<evidence type="ECO:0000256" key="2">
    <source>
        <dbReference type="ARBA" id="ARBA00023054"/>
    </source>
</evidence>
<accession>A0ABU1HIU3</accession>
<name>A0ABU1HIU3_9GAMM</name>
<dbReference type="Gene3D" id="2.40.30.170">
    <property type="match status" value="1"/>
</dbReference>